<protein>
    <recommendedName>
        <fullName evidence="4">SdbA protein, substrate of the Dot/Icm system</fullName>
    </recommendedName>
</protein>
<reference evidence="2 3" key="1">
    <citation type="submission" date="2014-06" db="EMBL/GenBank/DDBJ databases">
        <authorList>
            <person name="Urmite Genomes Urmite Genomes"/>
        </authorList>
    </citation>
    <scope>NUCLEOTIDE SEQUENCE [LARGE SCALE GENOMIC DNA]</scope>
</reference>
<dbReference type="Gene3D" id="3.40.50.1820">
    <property type="entry name" value="alpha/beta hydrolase"/>
    <property type="match status" value="1"/>
</dbReference>
<evidence type="ECO:0000313" key="3">
    <source>
        <dbReference type="Proteomes" id="UP000044071"/>
    </source>
</evidence>
<name>A0A078L1Y9_9GAMM</name>
<proteinExistence type="predicted"/>
<dbReference type="SUPFAM" id="SSF53474">
    <property type="entry name" value="alpha/beta-Hydrolases"/>
    <property type="match status" value="1"/>
</dbReference>
<dbReference type="STRING" id="1034943.BN59_03529"/>
<keyword evidence="1" id="KW-0472">Membrane</keyword>
<evidence type="ECO:0008006" key="4">
    <source>
        <dbReference type="Google" id="ProtNLM"/>
    </source>
</evidence>
<keyword evidence="1" id="KW-1133">Transmembrane helix</keyword>
<sequence length="1118" mass="126760">MKQKHNYFVLDKPSFDFRKAALTTLKLPYLLIKWLISFILARNITHLALDPTNTKQQSEFNLVHFANDSDEADDAVVINLFPHESHKTLQDYLLKFSGSWFPLPFVTTSEKKQLHYDNAKDREHIDKLINELSLVLSGDSQLEKFQGKTFDWDRIHFKGINCLDDKMRAYFLERLEQKYGDAPFSTEKKHKLNFYSVETPDYSVLDSVEVAGQGEENKPISERKFVIACLARQQNYINWMKDFNHSANKIGCTVVGFNYRGVDYSKGMVWTQDNMINDAMAQVERLIKLGARPENIGLEGMCIGGAVATIAAAKLHDMGLKVKLYNERSFRSIPRFITGFMFPEDSASLWNPLNIVRSIGAILVFIITYPFIVIAGWHMDAAKAWDRIPFEDKDFSQIHRSADSSNEEQVDGVVHDSWASIASHVAERQTLLLTRREQSLSPDDLALLVEPLENHNFHVAPGVEYRTPHTVARRHLIHTDAEGQTQSYTMHQHMIDSFNRIFSKNQSAKNPLKTDTALAEKTRAPAKRRPLAIASSGGGGHVFAMLGIIDNLKADPNVDIEFPMHKARLYAESPGSVTGGFLRLGIFFSSLWGIGYLINKMALVTNSYRLPDYTPFWKEVERIDKLEQAPSSEPQSPPQGRMRPYVDMLLDAHSMGYYAAAMTNTLHRNGQIEDINLLLQQKELNDELNYDTIYYYFLNKLIAAAEQNQPYTEIISTQPLFLAALCDAVIEYNQKYLPSKNKSRREDPLTPIEIHQYMTDLPSIGCDHYLNGLANLTPLQKQQLHIYALNLRKPFLLSYLENGKDFKGIHNIPFKDNPLVRRGFKDESLVQYLDHGKEQTIKIKTYSRNLADSSWALNPELGEVVVPPDAKVAAIMLSSLGSNTTVDYIEELLKSNYDQIFVFGGLGEHIYTKVQEIIENTPQSEQDSVRNRIILLGNQDDTSVAPIMTRSDCVIIRGGMSGMEQAALPAHPNKAVFFDQANEVDYQALGPDINWEDGNAEELIAYLKTQEVHAMRTAPDQIASDLQTRNSDSIQRDTVFDPAELPTNPSFESLKEIHLAAEEINDDGGRSLVDFQRNRETAANNTFGAGRFLQEQTKDKNKSTHEPSIGVEYDILIQ</sequence>
<feature type="transmembrane region" description="Helical" evidence="1">
    <location>
        <begin position="355"/>
        <end position="377"/>
    </location>
</feature>
<evidence type="ECO:0000313" key="2">
    <source>
        <dbReference type="EMBL" id="CDZ79211.1"/>
    </source>
</evidence>
<evidence type="ECO:0000256" key="1">
    <source>
        <dbReference type="SAM" id="Phobius"/>
    </source>
</evidence>
<gene>
    <name evidence="2" type="ORF">BN59_03529</name>
</gene>
<dbReference type="eggNOG" id="COG1073">
    <property type="taxonomic scope" value="Bacteria"/>
</dbReference>
<dbReference type="Proteomes" id="UP000044071">
    <property type="component" value="Unassembled WGS sequence"/>
</dbReference>
<accession>A0A078L1Y9</accession>
<organism evidence="2 3">
    <name type="scientific">Legionella massiliensis</name>
    <dbReference type="NCBI Taxonomy" id="1034943"/>
    <lineage>
        <taxon>Bacteria</taxon>
        <taxon>Pseudomonadati</taxon>
        <taxon>Pseudomonadota</taxon>
        <taxon>Gammaproteobacteria</taxon>
        <taxon>Legionellales</taxon>
        <taxon>Legionellaceae</taxon>
        <taxon>Legionella</taxon>
    </lineage>
</organism>
<dbReference type="AlphaFoldDB" id="A0A078L1Y9"/>
<keyword evidence="3" id="KW-1185">Reference proteome</keyword>
<dbReference type="EMBL" id="CCSB01000004">
    <property type="protein sequence ID" value="CDZ79211.1"/>
    <property type="molecule type" value="Genomic_DNA"/>
</dbReference>
<dbReference type="InterPro" id="IPR029058">
    <property type="entry name" value="AB_hydrolase_fold"/>
</dbReference>
<feature type="transmembrane region" description="Helical" evidence="1">
    <location>
        <begin position="580"/>
        <end position="599"/>
    </location>
</feature>
<dbReference type="OrthoDB" id="5641950at2"/>
<keyword evidence="1" id="KW-0812">Transmembrane</keyword>
<dbReference type="RefSeq" id="WP_052403357.1">
    <property type="nucleotide sequence ID" value="NZ_CCVW01000004.1"/>
</dbReference>